<sequence length="114" mass="12484">MGLDSIYAMLARPVQALYNRKRNVNKVSLTDDIHPDSHESPQSQLPPSTAKNQEARIKPNLVKAKEKTASSINPDKEMASDMAVDDGAIANSKEAEADIVLPNGEHIKHIDIEV</sequence>
<reference evidence="2 3" key="1">
    <citation type="submission" date="2006-03" db="EMBL/GenBank/DDBJ databases">
        <title>Complete sequence of Shewanella denitrificans OS217.</title>
        <authorList>
            <consortium name="US DOE Joint Genome Institute"/>
            <person name="Copeland A."/>
            <person name="Lucas S."/>
            <person name="Lapidus A."/>
            <person name="Barry K."/>
            <person name="Detter J.C."/>
            <person name="Glavina del Rio T."/>
            <person name="Hammon N."/>
            <person name="Israni S."/>
            <person name="Dalin E."/>
            <person name="Tice H."/>
            <person name="Pitluck S."/>
            <person name="Brettin T."/>
            <person name="Bruce D."/>
            <person name="Han C."/>
            <person name="Tapia R."/>
            <person name="Gilna P."/>
            <person name="Kiss H."/>
            <person name="Schmutz J."/>
            <person name="Larimer F."/>
            <person name="Land M."/>
            <person name="Hauser L."/>
            <person name="Kyrpides N."/>
            <person name="Lykidis A."/>
            <person name="Richardson P."/>
        </authorList>
    </citation>
    <scope>NUCLEOTIDE SEQUENCE [LARGE SCALE GENOMIC DNA]</scope>
    <source>
        <strain evidence="3">OS217 / ATCC BAA-1090 / DSM 15013</strain>
    </source>
</reference>
<dbReference type="STRING" id="318161.Sden_0343"/>
<dbReference type="EMBL" id="CP000302">
    <property type="protein sequence ID" value="ABE53638.1"/>
    <property type="molecule type" value="Genomic_DNA"/>
</dbReference>
<accession>Q12SD8</accession>
<evidence type="ECO:0000313" key="3">
    <source>
        <dbReference type="Proteomes" id="UP000001982"/>
    </source>
</evidence>
<feature type="compositionally biased region" description="Basic and acidic residues" evidence="1">
    <location>
        <begin position="53"/>
        <end position="79"/>
    </location>
</feature>
<dbReference type="RefSeq" id="WP_011494805.1">
    <property type="nucleotide sequence ID" value="NC_007954.1"/>
</dbReference>
<dbReference type="KEGG" id="sdn:Sden_0343"/>
<dbReference type="OrthoDB" id="6267474at2"/>
<name>Q12SD8_SHEDO</name>
<feature type="compositionally biased region" description="Basic and acidic residues" evidence="1">
    <location>
        <begin position="29"/>
        <end position="39"/>
    </location>
</feature>
<evidence type="ECO:0000313" key="2">
    <source>
        <dbReference type="EMBL" id="ABE53638.1"/>
    </source>
</evidence>
<gene>
    <name evidence="2" type="ordered locus">Sden_0343</name>
</gene>
<organism evidence="2 3">
    <name type="scientific">Shewanella denitrificans (strain OS217 / ATCC BAA-1090 / DSM 15013)</name>
    <dbReference type="NCBI Taxonomy" id="318161"/>
    <lineage>
        <taxon>Bacteria</taxon>
        <taxon>Pseudomonadati</taxon>
        <taxon>Pseudomonadota</taxon>
        <taxon>Gammaproteobacteria</taxon>
        <taxon>Alteromonadales</taxon>
        <taxon>Shewanellaceae</taxon>
        <taxon>Shewanella</taxon>
    </lineage>
</organism>
<evidence type="ECO:0000256" key="1">
    <source>
        <dbReference type="SAM" id="MobiDB-lite"/>
    </source>
</evidence>
<dbReference type="HOGENOM" id="CLU_143533_0_0_6"/>
<keyword evidence="3" id="KW-1185">Reference proteome</keyword>
<dbReference type="Proteomes" id="UP000001982">
    <property type="component" value="Chromosome"/>
</dbReference>
<protein>
    <submittedName>
        <fullName evidence="2">Uncharacterized protein</fullName>
    </submittedName>
</protein>
<proteinExistence type="predicted"/>
<feature type="compositionally biased region" description="Polar residues" evidence="1">
    <location>
        <begin position="40"/>
        <end position="52"/>
    </location>
</feature>
<dbReference type="AlphaFoldDB" id="Q12SD8"/>
<feature type="region of interest" description="Disordered" evidence="1">
    <location>
        <begin position="28"/>
        <end position="79"/>
    </location>
</feature>